<name>A0AAN9K2K1_CANGL</name>
<evidence type="ECO:0000313" key="2">
    <source>
        <dbReference type="EMBL" id="KAK7308437.1"/>
    </source>
</evidence>
<organism evidence="2 3">
    <name type="scientific">Canavalia gladiata</name>
    <name type="common">Sword bean</name>
    <name type="synonym">Dolichos gladiatus</name>
    <dbReference type="NCBI Taxonomy" id="3824"/>
    <lineage>
        <taxon>Eukaryota</taxon>
        <taxon>Viridiplantae</taxon>
        <taxon>Streptophyta</taxon>
        <taxon>Embryophyta</taxon>
        <taxon>Tracheophyta</taxon>
        <taxon>Spermatophyta</taxon>
        <taxon>Magnoliopsida</taxon>
        <taxon>eudicotyledons</taxon>
        <taxon>Gunneridae</taxon>
        <taxon>Pentapetalae</taxon>
        <taxon>rosids</taxon>
        <taxon>fabids</taxon>
        <taxon>Fabales</taxon>
        <taxon>Fabaceae</taxon>
        <taxon>Papilionoideae</taxon>
        <taxon>50 kb inversion clade</taxon>
        <taxon>NPAAA clade</taxon>
        <taxon>indigoferoid/millettioid clade</taxon>
        <taxon>Phaseoleae</taxon>
        <taxon>Canavalia</taxon>
    </lineage>
</organism>
<gene>
    <name evidence="2" type="ORF">VNO77_42042</name>
</gene>
<feature type="compositionally biased region" description="Basic and acidic residues" evidence="1">
    <location>
        <begin position="44"/>
        <end position="56"/>
    </location>
</feature>
<protein>
    <submittedName>
        <fullName evidence="2">Uncharacterized protein</fullName>
    </submittedName>
</protein>
<dbReference type="EMBL" id="JAYMYQ010000010">
    <property type="protein sequence ID" value="KAK7308437.1"/>
    <property type="molecule type" value="Genomic_DNA"/>
</dbReference>
<comment type="caution">
    <text evidence="2">The sequence shown here is derived from an EMBL/GenBank/DDBJ whole genome shotgun (WGS) entry which is preliminary data.</text>
</comment>
<reference evidence="2 3" key="1">
    <citation type="submission" date="2024-01" db="EMBL/GenBank/DDBJ databases">
        <title>The genomes of 5 underutilized Papilionoideae crops provide insights into root nodulation and disease resistanc.</title>
        <authorList>
            <person name="Jiang F."/>
        </authorList>
    </citation>
    <scope>NUCLEOTIDE SEQUENCE [LARGE SCALE GENOMIC DNA]</scope>
    <source>
        <strain evidence="2">LVBAO_FW01</strain>
        <tissue evidence="2">Leaves</tissue>
    </source>
</reference>
<feature type="region of interest" description="Disordered" evidence="1">
    <location>
        <begin position="23"/>
        <end position="74"/>
    </location>
</feature>
<accession>A0AAN9K2K1</accession>
<keyword evidence="3" id="KW-1185">Reference proteome</keyword>
<dbReference type="Proteomes" id="UP001367508">
    <property type="component" value="Unassembled WGS sequence"/>
</dbReference>
<sequence length="74" mass="8382">MHRVSVVLEERHACLAGAPAVHSLNGKREGEDEDERQVSAKKQKRDEFAEKQKNEEEIISDDSFTGSEPDKVFI</sequence>
<proteinExistence type="predicted"/>
<evidence type="ECO:0000256" key="1">
    <source>
        <dbReference type="SAM" id="MobiDB-lite"/>
    </source>
</evidence>
<dbReference type="AlphaFoldDB" id="A0AAN9K2K1"/>
<evidence type="ECO:0000313" key="3">
    <source>
        <dbReference type="Proteomes" id="UP001367508"/>
    </source>
</evidence>